<dbReference type="Gene3D" id="2.60.40.790">
    <property type="match status" value="1"/>
</dbReference>
<gene>
    <name evidence="4" type="ORF">WA026_003621</name>
</gene>
<evidence type="ECO:0000313" key="4">
    <source>
        <dbReference type="EMBL" id="KAK9869901.1"/>
    </source>
</evidence>
<dbReference type="CDD" id="cd00298">
    <property type="entry name" value="ACD_sHsps_p23-like"/>
    <property type="match status" value="1"/>
</dbReference>
<dbReference type="Proteomes" id="UP001431783">
    <property type="component" value="Unassembled WGS sequence"/>
</dbReference>
<dbReference type="SUPFAM" id="SSF49764">
    <property type="entry name" value="HSP20-like chaperones"/>
    <property type="match status" value="1"/>
</dbReference>
<proteinExistence type="inferred from homology"/>
<evidence type="ECO:0000256" key="1">
    <source>
        <dbReference type="PROSITE-ProRule" id="PRU00285"/>
    </source>
</evidence>
<dbReference type="InterPro" id="IPR008978">
    <property type="entry name" value="HSP20-like_chaperone"/>
</dbReference>
<dbReference type="GO" id="GO:0042026">
    <property type="term" value="P:protein refolding"/>
    <property type="evidence" value="ECO:0007669"/>
    <property type="project" value="TreeGrafter"/>
</dbReference>
<comment type="similarity">
    <text evidence="1 2">Belongs to the small heat shock protein (HSP20) family.</text>
</comment>
<dbReference type="PROSITE" id="PS01031">
    <property type="entry name" value="SHSP"/>
    <property type="match status" value="1"/>
</dbReference>
<dbReference type="GO" id="GO:0005634">
    <property type="term" value="C:nucleus"/>
    <property type="evidence" value="ECO:0007669"/>
    <property type="project" value="TreeGrafter"/>
</dbReference>
<protein>
    <recommendedName>
        <fullName evidence="3">SHSP domain-containing protein</fullName>
    </recommendedName>
</protein>
<dbReference type="InterPro" id="IPR002068">
    <property type="entry name" value="A-crystallin/Hsp20_dom"/>
</dbReference>
<keyword evidence="5" id="KW-1185">Reference proteome</keyword>
<dbReference type="AlphaFoldDB" id="A0AAW1TP05"/>
<dbReference type="InterPro" id="IPR001436">
    <property type="entry name" value="Alpha-crystallin/sHSP_animal"/>
</dbReference>
<name>A0AAW1TP05_9CUCU</name>
<dbReference type="GO" id="GO:0009408">
    <property type="term" value="P:response to heat"/>
    <property type="evidence" value="ECO:0007669"/>
    <property type="project" value="TreeGrafter"/>
</dbReference>
<evidence type="ECO:0000313" key="5">
    <source>
        <dbReference type="Proteomes" id="UP001431783"/>
    </source>
</evidence>
<dbReference type="PANTHER" id="PTHR45640:SF26">
    <property type="entry name" value="RE23625P"/>
    <property type="match status" value="1"/>
</dbReference>
<dbReference type="EMBL" id="JARQZJ010000001">
    <property type="protein sequence ID" value="KAK9869901.1"/>
    <property type="molecule type" value="Genomic_DNA"/>
</dbReference>
<sequence>MSHSKMCSNEDSMCCISDPNFIVNEKHVKIRVDVDGFSKHNLNVKCHGNTIKITAEKEENREDEIVKKNFNTSYDIPPGYDMSRISAKLSDRKLIIEVPVEHRNDGHPRNVVIH</sequence>
<evidence type="ECO:0000259" key="3">
    <source>
        <dbReference type="PROSITE" id="PS01031"/>
    </source>
</evidence>
<dbReference type="Pfam" id="PF00011">
    <property type="entry name" value="HSP20"/>
    <property type="match status" value="1"/>
</dbReference>
<evidence type="ECO:0000256" key="2">
    <source>
        <dbReference type="RuleBase" id="RU003616"/>
    </source>
</evidence>
<dbReference type="GO" id="GO:0005737">
    <property type="term" value="C:cytoplasm"/>
    <property type="evidence" value="ECO:0007669"/>
    <property type="project" value="TreeGrafter"/>
</dbReference>
<reference evidence="4 5" key="1">
    <citation type="submission" date="2023-03" db="EMBL/GenBank/DDBJ databases">
        <title>Genome insight into feeding habits of ladybird beetles.</title>
        <authorList>
            <person name="Li H.-S."/>
            <person name="Huang Y.-H."/>
            <person name="Pang H."/>
        </authorList>
    </citation>
    <scope>NUCLEOTIDE SEQUENCE [LARGE SCALE GENOMIC DNA]</scope>
    <source>
        <strain evidence="4">SYSU_2023b</strain>
        <tissue evidence="4">Whole body</tissue>
    </source>
</reference>
<accession>A0AAW1TP05</accession>
<feature type="domain" description="SHSP" evidence="3">
    <location>
        <begin position="4"/>
        <end position="114"/>
    </location>
</feature>
<dbReference type="PANTHER" id="PTHR45640">
    <property type="entry name" value="HEAT SHOCK PROTEIN HSP-12.2-RELATED"/>
    <property type="match status" value="1"/>
</dbReference>
<organism evidence="4 5">
    <name type="scientific">Henosepilachna vigintioctopunctata</name>
    <dbReference type="NCBI Taxonomy" id="420089"/>
    <lineage>
        <taxon>Eukaryota</taxon>
        <taxon>Metazoa</taxon>
        <taxon>Ecdysozoa</taxon>
        <taxon>Arthropoda</taxon>
        <taxon>Hexapoda</taxon>
        <taxon>Insecta</taxon>
        <taxon>Pterygota</taxon>
        <taxon>Neoptera</taxon>
        <taxon>Endopterygota</taxon>
        <taxon>Coleoptera</taxon>
        <taxon>Polyphaga</taxon>
        <taxon>Cucujiformia</taxon>
        <taxon>Coccinelloidea</taxon>
        <taxon>Coccinellidae</taxon>
        <taxon>Epilachninae</taxon>
        <taxon>Epilachnini</taxon>
        <taxon>Henosepilachna</taxon>
    </lineage>
</organism>
<comment type="caution">
    <text evidence="4">The sequence shown here is derived from an EMBL/GenBank/DDBJ whole genome shotgun (WGS) entry which is preliminary data.</text>
</comment>
<dbReference type="GO" id="GO:0051082">
    <property type="term" value="F:unfolded protein binding"/>
    <property type="evidence" value="ECO:0007669"/>
    <property type="project" value="TreeGrafter"/>
</dbReference>